<evidence type="ECO:0000313" key="2">
    <source>
        <dbReference type="EMBL" id="CAB3264845.1"/>
    </source>
</evidence>
<protein>
    <submittedName>
        <fullName evidence="2">Peptidase inhibitor 16-like</fullName>
    </submittedName>
</protein>
<feature type="transmembrane region" description="Helical" evidence="1">
    <location>
        <begin position="115"/>
        <end position="133"/>
    </location>
</feature>
<gene>
    <name evidence="2" type="primary">Pi16</name>
</gene>
<dbReference type="AlphaFoldDB" id="A0A6F9DPM4"/>
<accession>A0A6F9DPM4</accession>
<proteinExistence type="evidence at transcript level"/>
<reference evidence="2" key="1">
    <citation type="submission" date="2020-04" db="EMBL/GenBank/DDBJ databases">
        <authorList>
            <person name="Neveu A P."/>
        </authorList>
    </citation>
    <scope>NUCLEOTIDE SEQUENCE</scope>
    <source>
        <tissue evidence="2">Whole embryo</tissue>
    </source>
</reference>
<sequence>MQYISSKAWNDIPDQLRNANFITTSLRFVCTSFKNHFSAPLLTLFGMLTYTNDIISTTKQIIWRLYLPVAALIVRFIVLLLNRLSARVWHCAVTQVQCFTIVTFCTVLFELNNSHPQACNVLFIFLQFFYCFLNENHIFCHSGVVLYIVLLFYFMFMRFCLLFLV</sequence>
<feature type="transmembrane region" description="Helical" evidence="1">
    <location>
        <begin position="145"/>
        <end position="164"/>
    </location>
</feature>
<keyword evidence="1" id="KW-1133">Transmembrane helix</keyword>
<feature type="transmembrane region" description="Helical" evidence="1">
    <location>
        <begin position="37"/>
        <end position="55"/>
    </location>
</feature>
<feature type="transmembrane region" description="Helical" evidence="1">
    <location>
        <begin position="88"/>
        <end position="109"/>
    </location>
</feature>
<evidence type="ECO:0000256" key="1">
    <source>
        <dbReference type="SAM" id="Phobius"/>
    </source>
</evidence>
<name>A0A6F9DPM4_9ASCI</name>
<keyword evidence="1" id="KW-0812">Transmembrane</keyword>
<feature type="transmembrane region" description="Helical" evidence="1">
    <location>
        <begin position="61"/>
        <end position="81"/>
    </location>
</feature>
<dbReference type="EMBL" id="LR788983">
    <property type="protein sequence ID" value="CAB3264845.1"/>
    <property type="molecule type" value="mRNA"/>
</dbReference>
<keyword evidence="1" id="KW-0472">Membrane</keyword>
<organism evidence="2">
    <name type="scientific">Phallusia mammillata</name>
    <dbReference type="NCBI Taxonomy" id="59560"/>
    <lineage>
        <taxon>Eukaryota</taxon>
        <taxon>Metazoa</taxon>
        <taxon>Chordata</taxon>
        <taxon>Tunicata</taxon>
        <taxon>Ascidiacea</taxon>
        <taxon>Phlebobranchia</taxon>
        <taxon>Ascidiidae</taxon>
        <taxon>Phallusia</taxon>
    </lineage>
</organism>